<keyword evidence="3 8" id="KW-0732">Signal</keyword>
<evidence type="ECO:0000313" key="12">
    <source>
        <dbReference type="Proteomes" id="UP001596514"/>
    </source>
</evidence>
<accession>A0ABW2TBA9</accession>
<evidence type="ECO:0000256" key="1">
    <source>
        <dbReference type="ARBA" id="ARBA00007664"/>
    </source>
</evidence>
<evidence type="ECO:0000313" key="11">
    <source>
        <dbReference type="EMBL" id="MFC7605357.1"/>
    </source>
</evidence>
<dbReference type="Gene3D" id="2.40.10.10">
    <property type="entry name" value="Trypsin-like serine proteases"/>
    <property type="match status" value="2"/>
</dbReference>
<dbReference type="InterPro" id="IPR009003">
    <property type="entry name" value="Peptidase_S1_PA"/>
</dbReference>
<proteinExistence type="inferred from homology"/>
<feature type="chain" id="PRO_5046439812" evidence="8">
    <location>
        <begin position="28"/>
        <end position="508"/>
    </location>
</feature>
<evidence type="ECO:0000256" key="3">
    <source>
        <dbReference type="ARBA" id="ARBA00022729"/>
    </source>
</evidence>
<sequence>MFRRHAVATGCVLAVTALTLTGVPAAAGPRVKSVPVTVSAWKPPSGMLEALQRDLELTREQAQARLLNEARLTGVAAELRARLGDRFGGSWLMGTIAQTLVVATTDEADIPHIIAAGARAEVVRRSLAELDRHIDGLNQSVPGTRNDGSVRYVDARNNRVVVLSSEPLVAEDRIEAAGLDTDVVKVVPSTERPRLFTDVQGGDAYYVGVASRCSVGFSVMRGTQAGFVSAGHCGKAGDATTGFNRVPQGVFRASSFPENDYAWVAVNSGWTPRPVVSNGIGGAVPVAGSRPALEGASVCRSGSTTDWHCGLIRQRDASVTYPQGTIHGLTRTSACAEPGDSGGSFISVDQAQGVTSGGSGDCTTGGVTYFQPINEILTAYGLTLLADSTAGSSGDISPGTVPSGRQVCTGYPKVYTGTLNNAQSVSQPSRYYRSAAAGMHSACLDGGDGVDFDLYLQRWQRSSWVTVAGSEGAGSDERISYVGPPGFYRYRVVSVSGSSPYTLKAKAP</sequence>
<dbReference type="SUPFAM" id="SSF50494">
    <property type="entry name" value="Trypsin-like serine proteases"/>
    <property type="match status" value="1"/>
</dbReference>
<protein>
    <submittedName>
        <fullName evidence="11">S1 family peptidase</fullName>
    </submittedName>
</protein>
<gene>
    <name evidence="11" type="ORF">ACFQVD_35185</name>
</gene>
<evidence type="ECO:0000259" key="9">
    <source>
        <dbReference type="Pfam" id="PF00089"/>
    </source>
</evidence>
<evidence type="ECO:0000259" key="10">
    <source>
        <dbReference type="Pfam" id="PF02983"/>
    </source>
</evidence>
<evidence type="ECO:0000256" key="7">
    <source>
        <dbReference type="ARBA" id="ARBA00023157"/>
    </source>
</evidence>
<comment type="caution">
    <text evidence="11">The sequence shown here is derived from an EMBL/GenBank/DDBJ whole genome shotgun (WGS) entry which is preliminary data.</text>
</comment>
<organism evidence="11 12">
    <name type="scientific">Streptosporangium amethystogenes subsp. fukuiense</name>
    <dbReference type="NCBI Taxonomy" id="698418"/>
    <lineage>
        <taxon>Bacteria</taxon>
        <taxon>Bacillati</taxon>
        <taxon>Actinomycetota</taxon>
        <taxon>Actinomycetes</taxon>
        <taxon>Streptosporangiales</taxon>
        <taxon>Streptosporangiaceae</taxon>
        <taxon>Streptosporangium</taxon>
    </lineage>
</organism>
<evidence type="ECO:0000256" key="2">
    <source>
        <dbReference type="ARBA" id="ARBA00022670"/>
    </source>
</evidence>
<dbReference type="InterPro" id="IPR001254">
    <property type="entry name" value="Trypsin_dom"/>
</dbReference>
<evidence type="ECO:0000256" key="8">
    <source>
        <dbReference type="SAM" id="SignalP"/>
    </source>
</evidence>
<dbReference type="Gene3D" id="3.30.300.50">
    <property type="match status" value="1"/>
</dbReference>
<reference evidence="12" key="1">
    <citation type="journal article" date="2019" name="Int. J. Syst. Evol. Microbiol.">
        <title>The Global Catalogue of Microorganisms (GCM) 10K type strain sequencing project: providing services to taxonomists for standard genome sequencing and annotation.</title>
        <authorList>
            <consortium name="The Broad Institute Genomics Platform"/>
            <consortium name="The Broad Institute Genome Sequencing Center for Infectious Disease"/>
            <person name="Wu L."/>
            <person name="Ma J."/>
        </authorList>
    </citation>
    <scope>NUCLEOTIDE SEQUENCE [LARGE SCALE GENOMIC DNA]</scope>
    <source>
        <strain evidence="12">JCM 10083</strain>
    </source>
</reference>
<keyword evidence="2" id="KW-0645">Protease</keyword>
<dbReference type="Gene3D" id="2.60.120.380">
    <property type="match status" value="1"/>
</dbReference>
<comment type="similarity">
    <text evidence="1">Belongs to the peptidase S1 family.</text>
</comment>
<keyword evidence="12" id="KW-1185">Reference proteome</keyword>
<dbReference type="InterPro" id="IPR035070">
    <property type="entry name" value="Streptogrisin_prodomain"/>
</dbReference>
<dbReference type="CDD" id="cd21112">
    <property type="entry name" value="alphaLP-like"/>
    <property type="match status" value="1"/>
</dbReference>
<dbReference type="EMBL" id="JBHTEE010000001">
    <property type="protein sequence ID" value="MFC7605357.1"/>
    <property type="molecule type" value="Genomic_DNA"/>
</dbReference>
<feature type="signal peptide" evidence="8">
    <location>
        <begin position="1"/>
        <end position="27"/>
    </location>
</feature>
<dbReference type="Pfam" id="PF00089">
    <property type="entry name" value="Trypsin"/>
    <property type="match status" value="1"/>
</dbReference>
<dbReference type="Pfam" id="PF02983">
    <property type="entry name" value="Pro_Al_protease"/>
    <property type="match status" value="1"/>
</dbReference>
<keyword evidence="5" id="KW-0720">Serine protease</keyword>
<name>A0ABW2TBA9_9ACTN</name>
<keyword evidence="4" id="KW-0378">Hydrolase</keyword>
<feature type="domain" description="Peptidase S1" evidence="9">
    <location>
        <begin position="251"/>
        <end position="376"/>
    </location>
</feature>
<evidence type="ECO:0000256" key="4">
    <source>
        <dbReference type="ARBA" id="ARBA00022801"/>
    </source>
</evidence>
<dbReference type="InterPro" id="IPR001316">
    <property type="entry name" value="Pept_S1A_streptogrisin"/>
</dbReference>
<dbReference type="InterPro" id="IPR043504">
    <property type="entry name" value="Peptidase_S1_PA_chymotrypsin"/>
</dbReference>
<keyword evidence="7" id="KW-1015">Disulfide bond</keyword>
<dbReference type="RefSeq" id="WP_386273161.1">
    <property type="nucleotide sequence ID" value="NZ_JBHSIJ010000002.1"/>
</dbReference>
<evidence type="ECO:0000256" key="6">
    <source>
        <dbReference type="ARBA" id="ARBA00023145"/>
    </source>
</evidence>
<feature type="domain" description="Peptidase S1A alpha-lytic prodomain" evidence="10">
    <location>
        <begin position="125"/>
        <end position="180"/>
    </location>
</feature>
<evidence type="ECO:0000256" key="5">
    <source>
        <dbReference type="ARBA" id="ARBA00022825"/>
    </source>
</evidence>
<dbReference type="InterPro" id="IPR004236">
    <property type="entry name" value="Pept_S1_alpha_lytic"/>
</dbReference>
<dbReference type="PRINTS" id="PR00861">
    <property type="entry name" value="ALYTICPTASE"/>
</dbReference>
<dbReference type="Proteomes" id="UP001596514">
    <property type="component" value="Unassembled WGS sequence"/>
</dbReference>
<keyword evidence="6" id="KW-0865">Zymogen</keyword>